<sequence length="95" mass="10940">MKITAITLLLANIFQCLFAASLWEAYNSDAQQRRREGMKETRFRPLLHLRGEDDYRTLPGQDSSIFLTEDVDENGIFIPNRSWKSMGRNPLGGIH</sequence>
<comment type="caution">
    <text evidence="2">The sequence shown here is derived from an EMBL/GenBank/DDBJ whole genome shotgun (WGS) entry which is preliminary data.</text>
</comment>
<evidence type="ECO:0000256" key="1">
    <source>
        <dbReference type="SAM" id="SignalP"/>
    </source>
</evidence>
<gene>
    <name evidence="2" type="ORF">PMAYCL1PPCAC_31055</name>
</gene>
<proteinExistence type="predicted"/>
<protein>
    <submittedName>
        <fullName evidence="2">Uncharacterized protein</fullName>
    </submittedName>
</protein>
<evidence type="ECO:0000313" key="2">
    <source>
        <dbReference type="EMBL" id="GMR60860.1"/>
    </source>
</evidence>
<feature type="chain" id="PRO_5042912898" evidence="1">
    <location>
        <begin position="20"/>
        <end position="95"/>
    </location>
</feature>
<keyword evidence="1" id="KW-0732">Signal</keyword>
<dbReference type="EMBL" id="BTRK01000006">
    <property type="protein sequence ID" value="GMR60860.1"/>
    <property type="molecule type" value="Genomic_DNA"/>
</dbReference>
<keyword evidence="3" id="KW-1185">Reference proteome</keyword>
<dbReference type="AlphaFoldDB" id="A0AAN5DDU5"/>
<evidence type="ECO:0000313" key="3">
    <source>
        <dbReference type="Proteomes" id="UP001328107"/>
    </source>
</evidence>
<name>A0AAN5DDU5_9BILA</name>
<organism evidence="2 3">
    <name type="scientific">Pristionchus mayeri</name>
    <dbReference type="NCBI Taxonomy" id="1317129"/>
    <lineage>
        <taxon>Eukaryota</taxon>
        <taxon>Metazoa</taxon>
        <taxon>Ecdysozoa</taxon>
        <taxon>Nematoda</taxon>
        <taxon>Chromadorea</taxon>
        <taxon>Rhabditida</taxon>
        <taxon>Rhabditina</taxon>
        <taxon>Diplogasteromorpha</taxon>
        <taxon>Diplogasteroidea</taxon>
        <taxon>Neodiplogasteridae</taxon>
        <taxon>Pristionchus</taxon>
    </lineage>
</organism>
<accession>A0AAN5DDU5</accession>
<reference evidence="3" key="1">
    <citation type="submission" date="2022-10" db="EMBL/GenBank/DDBJ databases">
        <title>Genome assembly of Pristionchus species.</title>
        <authorList>
            <person name="Yoshida K."/>
            <person name="Sommer R.J."/>
        </authorList>
    </citation>
    <scope>NUCLEOTIDE SEQUENCE [LARGE SCALE GENOMIC DNA]</scope>
    <source>
        <strain evidence="3">RS5460</strain>
    </source>
</reference>
<feature type="signal peptide" evidence="1">
    <location>
        <begin position="1"/>
        <end position="19"/>
    </location>
</feature>
<dbReference type="Proteomes" id="UP001328107">
    <property type="component" value="Unassembled WGS sequence"/>
</dbReference>